<dbReference type="GO" id="GO:0016705">
    <property type="term" value="F:oxidoreductase activity, acting on paired donors, with incorporation or reduction of molecular oxygen"/>
    <property type="evidence" value="ECO:0007669"/>
    <property type="project" value="InterPro"/>
</dbReference>
<evidence type="ECO:0000256" key="3">
    <source>
        <dbReference type="ARBA" id="ARBA00010617"/>
    </source>
</evidence>
<dbReference type="GO" id="GO:0005506">
    <property type="term" value="F:iron ion binding"/>
    <property type="evidence" value="ECO:0007669"/>
    <property type="project" value="InterPro"/>
</dbReference>
<dbReference type="GO" id="GO:0004497">
    <property type="term" value="F:monooxygenase activity"/>
    <property type="evidence" value="ECO:0007669"/>
    <property type="project" value="UniProtKB-KW"/>
</dbReference>
<dbReference type="PANTHER" id="PTHR24305:SF166">
    <property type="entry name" value="CYTOCHROME P450 12A4, MITOCHONDRIAL-RELATED"/>
    <property type="match status" value="1"/>
</dbReference>
<organism evidence="11 12">
    <name type="scientific">Fibroporia radiculosa</name>
    <dbReference type="NCBI Taxonomy" id="599839"/>
    <lineage>
        <taxon>Eukaryota</taxon>
        <taxon>Fungi</taxon>
        <taxon>Dikarya</taxon>
        <taxon>Basidiomycota</taxon>
        <taxon>Agaricomycotina</taxon>
        <taxon>Agaricomycetes</taxon>
        <taxon>Polyporales</taxon>
        <taxon>Fibroporiaceae</taxon>
        <taxon>Fibroporia</taxon>
    </lineage>
</organism>
<evidence type="ECO:0000256" key="10">
    <source>
        <dbReference type="SAM" id="SignalP"/>
    </source>
</evidence>
<dbReference type="SUPFAM" id="SSF48264">
    <property type="entry name" value="Cytochrome P450"/>
    <property type="match status" value="1"/>
</dbReference>
<evidence type="ECO:0000256" key="2">
    <source>
        <dbReference type="ARBA" id="ARBA00005179"/>
    </source>
</evidence>
<keyword evidence="8" id="KW-0503">Monooxygenase</keyword>
<feature type="signal peptide" evidence="10">
    <location>
        <begin position="1"/>
        <end position="27"/>
    </location>
</feature>
<dbReference type="PRINTS" id="PR00465">
    <property type="entry name" value="EP450IV"/>
</dbReference>
<keyword evidence="10" id="KW-0732">Signal</keyword>
<evidence type="ECO:0000256" key="1">
    <source>
        <dbReference type="ARBA" id="ARBA00001971"/>
    </source>
</evidence>
<comment type="cofactor">
    <cofactor evidence="1 9">
        <name>heme</name>
        <dbReference type="ChEBI" id="CHEBI:30413"/>
    </cofactor>
</comment>
<dbReference type="Proteomes" id="UP000006352">
    <property type="component" value="Unassembled WGS sequence"/>
</dbReference>
<accession>J4I0Y2</accession>
<dbReference type="Gene3D" id="1.10.630.10">
    <property type="entry name" value="Cytochrome P450"/>
    <property type="match status" value="1"/>
</dbReference>
<evidence type="ECO:0000313" key="12">
    <source>
        <dbReference type="Proteomes" id="UP000006352"/>
    </source>
</evidence>
<evidence type="ECO:0000256" key="6">
    <source>
        <dbReference type="ARBA" id="ARBA00023002"/>
    </source>
</evidence>
<dbReference type="RefSeq" id="XP_012184655.1">
    <property type="nucleotide sequence ID" value="XM_012329265.1"/>
</dbReference>
<evidence type="ECO:0000256" key="9">
    <source>
        <dbReference type="PIRSR" id="PIRSR602403-1"/>
    </source>
</evidence>
<dbReference type="GO" id="GO:0020037">
    <property type="term" value="F:heme binding"/>
    <property type="evidence" value="ECO:0007669"/>
    <property type="project" value="InterPro"/>
</dbReference>
<dbReference type="STRING" id="599839.J4I0Y2"/>
<dbReference type="PRINTS" id="PR00385">
    <property type="entry name" value="P450"/>
</dbReference>
<proteinExistence type="inferred from homology"/>
<dbReference type="InterPro" id="IPR050121">
    <property type="entry name" value="Cytochrome_P450_monoxygenase"/>
</dbReference>
<evidence type="ECO:0000256" key="4">
    <source>
        <dbReference type="ARBA" id="ARBA00022617"/>
    </source>
</evidence>
<comment type="similarity">
    <text evidence="3">Belongs to the cytochrome P450 family.</text>
</comment>
<reference evidence="11 12" key="1">
    <citation type="journal article" date="2012" name="Appl. Environ. Microbiol.">
        <title>Short-read sequencing for genomic analysis of the brown rot fungus Fibroporia radiculosa.</title>
        <authorList>
            <person name="Tang J.D."/>
            <person name="Perkins A.D."/>
            <person name="Sonstegard T.S."/>
            <person name="Schroeder S.G."/>
            <person name="Burgess S.C."/>
            <person name="Diehl S.V."/>
        </authorList>
    </citation>
    <scope>NUCLEOTIDE SEQUENCE [LARGE SCALE GENOMIC DNA]</scope>
    <source>
        <strain evidence="11 12">TFFH 294</strain>
    </source>
</reference>
<dbReference type="InterPro" id="IPR002403">
    <property type="entry name" value="Cyt_P450_E_grp-IV"/>
</dbReference>
<evidence type="ECO:0000256" key="7">
    <source>
        <dbReference type="ARBA" id="ARBA00023004"/>
    </source>
</evidence>
<dbReference type="AlphaFoldDB" id="J4I0Y2"/>
<sequence length="546" mass="61260">MDLFHVAWLGAILVSLVLWKLFKQVSARQISPLRDIPGPPNVSWLWGNSKQIFKADVAVLQEAWTQQFGSTIKYKDFLSNDVLYTVDLRAINHILTHSNEYRKPEIVRFKLAALLGEGLLCVEGEQHRQQRRVMNPAFGPAQIRELTEIFVEKAVQLRDVWRQSVCKDGNSACINVSSGLSKMAFDVIGLAGFNYDFDSLNSQKKPSELTNAFKALFSQSTSKPSILQVLSCYVPFFRPIAKAGSVQKSISIAHDLMKHVGLQIIRDSEADIMRMAELKNTHKKNETMQGRDLLTVLIKANMDSNISESHRLSDEEVLAQILTFLVAGHDTTSNGTAWALYALSQAQHVQQKLREELWSVPTDNPTMDELLELPYLDAVIRETLRLHAPVAMAKRVATKDDIIPLQTPYTDTRGKVHDSIKIPQGTYVDIPILAINRSKALWGEDALAFKPERWDSIPTDVQSIPGVWGNMLSFLGGPRSCIGYRFSIIEMKALIFTLIRGFEFELAVPASSISASRGLVQRPRVRGEEEQGAQLPMLLKPCTPRL</sequence>
<comment type="pathway">
    <text evidence="2">Secondary metabolite biosynthesis.</text>
</comment>
<dbReference type="Pfam" id="PF00067">
    <property type="entry name" value="p450"/>
    <property type="match status" value="1"/>
</dbReference>
<gene>
    <name evidence="11" type="ORF">FIBRA_07588</name>
</gene>
<protein>
    <recommendedName>
        <fullName evidence="13">Cytochrome P450</fullName>
    </recommendedName>
</protein>
<keyword evidence="5 9" id="KW-0479">Metal-binding</keyword>
<dbReference type="PANTHER" id="PTHR24305">
    <property type="entry name" value="CYTOCHROME P450"/>
    <property type="match status" value="1"/>
</dbReference>
<feature type="chain" id="PRO_5003779385" description="Cytochrome P450" evidence="10">
    <location>
        <begin position="28"/>
        <end position="546"/>
    </location>
</feature>
<dbReference type="OrthoDB" id="1470350at2759"/>
<keyword evidence="4 9" id="KW-0349">Heme</keyword>
<dbReference type="InParanoid" id="J4I0Y2"/>
<dbReference type="InterPro" id="IPR036396">
    <property type="entry name" value="Cyt_P450_sf"/>
</dbReference>
<dbReference type="HOGENOM" id="CLU_001570_5_11_1"/>
<evidence type="ECO:0000313" key="11">
    <source>
        <dbReference type="EMBL" id="CCM05372.1"/>
    </source>
</evidence>
<dbReference type="GeneID" id="24100283"/>
<evidence type="ECO:0008006" key="13">
    <source>
        <dbReference type="Google" id="ProtNLM"/>
    </source>
</evidence>
<keyword evidence="6" id="KW-0560">Oxidoreductase</keyword>
<dbReference type="InterPro" id="IPR001128">
    <property type="entry name" value="Cyt_P450"/>
</dbReference>
<keyword evidence="12" id="KW-1185">Reference proteome</keyword>
<dbReference type="CDD" id="cd11069">
    <property type="entry name" value="CYP_FUM15-like"/>
    <property type="match status" value="1"/>
</dbReference>
<keyword evidence="7 9" id="KW-0408">Iron</keyword>
<feature type="binding site" description="axial binding residue" evidence="9">
    <location>
        <position position="481"/>
    </location>
    <ligand>
        <name>heme</name>
        <dbReference type="ChEBI" id="CHEBI:30413"/>
    </ligand>
    <ligandPart>
        <name>Fe</name>
        <dbReference type="ChEBI" id="CHEBI:18248"/>
    </ligandPart>
</feature>
<name>J4I0Y2_9APHY</name>
<dbReference type="EMBL" id="HE797188">
    <property type="protein sequence ID" value="CCM05372.1"/>
    <property type="molecule type" value="Genomic_DNA"/>
</dbReference>
<evidence type="ECO:0000256" key="8">
    <source>
        <dbReference type="ARBA" id="ARBA00023033"/>
    </source>
</evidence>
<evidence type="ECO:0000256" key="5">
    <source>
        <dbReference type="ARBA" id="ARBA00022723"/>
    </source>
</evidence>